<dbReference type="EMBL" id="QJNS01000105">
    <property type="protein sequence ID" value="RYO87085.1"/>
    <property type="molecule type" value="Genomic_DNA"/>
</dbReference>
<evidence type="ECO:0000313" key="11">
    <source>
        <dbReference type="EMBL" id="RYO87085.1"/>
    </source>
</evidence>
<sequence>MRNFLEVREVDGEDFTNEIFLTYTNFEDKVRDNFGNPDEERAAAQQLLQLRQKGPASKYAVTFKSLAAKAGWGDDETDASDYALGAVIGQRDDQGKLHPIAFFSYKLKGAELNYGIPDKEFMAIVMAFREFKHFIKGSLHQVKVYTDHQNLTRFTTTREFTGR</sequence>
<organism evidence="11 12">
    <name type="scientific">Monosporascus cannonballus</name>
    <dbReference type="NCBI Taxonomy" id="155416"/>
    <lineage>
        <taxon>Eukaryota</taxon>
        <taxon>Fungi</taxon>
        <taxon>Dikarya</taxon>
        <taxon>Ascomycota</taxon>
        <taxon>Pezizomycotina</taxon>
        <taxon>Sordariomycetes</taxon>
        <taxon>Xylariomycetidae</taxon>
        <taxon>Xylariales</taxon>
        <taxon>Xylariales incertae sedis</taxon>
        <taxon>Monosporascus</taxon>
    </lineage>
</organism>
<keyword evidence="7" id="KW-0695">RNA-directed DNA polymerase</keyword>
<dbReference type="SUPFAM" id="SSF56672">
    <property type="entry name" value="DNA/RNA polymerases"/>
    <property type="match status" value="1"/>
</dbReference>
<keyword evidence="12" id="KW-1185">Reference proteome</keyword>
<accession>A0ABY0H8Y3</accession>
<dbReference type="Proteomes" id="UP000294003">
    <property type="component" value="Unassembled WGS sequence"/>
</dbReference>
<reference evidence="11 12" key="1">
    <citation type="submission" date="2018-06" db="EMBL/GenBank/DDBJ databases">
        <title>Complete Genomes of Monosporascus.</title>
        <authorList>
            <person name="Robinson A.J."/>
            <person name="Natvig D.O."/>
        </authorList>
    </citation>
    <scope>NUCLEOTIDE SEQUENCE [LARGE SCALE GENOMIC DNA]</scope>
    <source>
        <strain evidence="11 12">CBS 609.92</strain>
    </source>
</reference>
<dbReference type="PANTHER" id="PTHR34072:SF52">
    <property type="entry name" value="RIBONUCLEASE H"/>
    <property type="match status" value="1"/>
</dbReference>
<dbReference type="PANTHER" id="PTHR34072">
    <property type="entry name" value="ENZYMATIC POLYPROTEIN-RELATED"/>
    <property type="match status" value="1"/>
</dbReference>
<evidence type="ECO:0000256" key="1">
    <source>
        <dbReference type="ARBA" id="ARBA00004173"/>
    </source>
</evidence>
<comment type="subcellular location">
    <subcellularLocation>
        <location evidence="1">Mitochondrion</location>
    </subcellularLocation>
</comment>
<evidence type="ECO:0000259" key="10">
    <source>
        <dbReference type="Pfam" id="PF17917"/>
    </source>
</evidence>
<keyword evidence="5" id="KW-0255">Endonuclease</keyword>
<keyword evidence="2" id="KW-0808">Transferase</keyword>
<evidence type="ECO:0000256" key="5">
    <source>
        <dbReference type="ARBA" id="ARBA00022759"/>
    </source>
</evidence>
<gene>
    <name evidence="11" type="ORF">DL762_004389</name>
</gene>
<dbReference type="CDD" id="cd09274">
    <property type="entry name" value="RNase_HI_RT_Ty3"/>
    <property type="match status" value="1"/>
</dbReference>
<evidence type="ECO:0000256" key="2">
    <source>
        <dbReference type="ARBA" id="ARBA00022679"/>
    </source>
</evidence>
<proteinExistence type="predicted"/>
<evidence type="ECO:0000256" key="3">
    <source>
        <dbReference type="ARBA" id="ARBA00022695"/>
    </source>
</evidence>
<dbReference type="InterPro" id="IPR041373">
    <property type="entry name" value="RT_RNaseH"/>
</dbReference>
<evidence type="ECO:0000313" key="12">
    <source>
        <dbReference type="Proteomes" id="UP000294003"/>
    </source>
</evidence>
<feature type="domain" description="Retrotransposon gag" evidence="9">
    <location>
        <begin position="20"/>
        <end position="74"/>
    </location>
</feature>
<evidence type="ECO:0008006" key="13">
    <source>
        <dbReference type="Google" id="ProtNLM"/>
    </source>
</evidence>
<comment type="caution">
    <text evidence="11">The sequence shown here is derived from an EMBL/GenBank/DDBJ whole genome shotgun (WGS) entry which is preliminary data.</text>
</comment>
<keyword evidence="3" id="KW-0548">Nucleotidyltransferase</keyword>
<evidence type="ECO:0000256" key="7">
    <source>
        <dbReference type="ARBA" id="ARBA00022918"/>
    </source>
</evidence>
<keyword evidence="6" id="KW-0378">Hydrolase</keyword>
<dbReference type="InterPro" id="IPR043502">
    <property type="entry name" value="DNA/RNA_pol_sf"/>
</dbReference>
<name>A0ABY0H8Y3_9PEZI</name>
<keyword evidence="8" id="KW-0496">Mitochondrion</keyword>
<evidence type="ECO:0000256" key="6">
    <source>
        <dbReference type="ARBA" id="ARBA00022801"/>
    </source>
</evidence>
<evidence type="ECO:0000256" key="8">
    <source>
        <dbReference type="ARBA" id="ARBA00023128"/>
    </source>
</evidence>
<dbReference type="Pfam" id="PF17917">
    <property type="entry name" value="RT_RNaseH"/>
    <property type="match status" value="1"/>
</dbReference>
<evidence type="ECO:0000259" key="9">
    <source>
        <dbReference type="Pfam" id="PF03732"/>
    </source>
</evidence>
<dbReference type="Pfam" id="PF03732">
    <property type="entry name" value="Retrotrans_gag"/>
    <property type="match status" value="1"/>
</dbReference>
<keyword evidence="4" id="KW-0540">Nuclease</keyword>
<dbReference type="InterPro" id="IPR005162">
    <property type="entry name" value="Retrotrans_gag_dom"/>
</dbReference>
<evidence type="ECO:0000256" key="4">
    <source>
        <dbReference type="ARBA" id="ARBA00022722"/>
    </source>
</evidence>
<protein>
    <recommendedName>
        <fullName evidence="13">Reverse transcriptase RNase H-like domain-containing protein</fullName>
    </recommendedName>
</protein>
<feature type="domain" description="Reverse transcriptase RNase H-like" evidence="10">
    <location>
        <begin position="76"/>
        <end position="161"/>
    </location>
</feature>